<dbReference type="InterPro" id="IPR002259">
    <property type="entry name" value="Eqnu_transpt"/>
</dbReference>
<accession>A0A8K0NT98</accession>
<organism evidence="9 10">
    <name type="scientific">Filobasidium floriforme</name>
    <dbReference type="NCBI Taxonomy" id="5210"/>
    <lineage>
        <taxon>Eukaryota</taxon>
        <taxon>Fungi</taxon>
        <taxon>Dikarya</taxon>
        <taxon>Basidiomycota</taxon>
        <taxon>Agaricomycotina</taxon>
        <taxon>Tremellomycetes</taxon>
        <taxon>Filobasidiales</taxon>
        <taxon>Filobasidiaceae</taxon>
        <taxon>Filobasidium</taxon>
    </lineage>
</organism>
<evidence type="ECO:0000256" key="7">
    <source>
        <dbReference type="SAM" id="MobiDB-lite"/>
    </source>
</evidence>
<dbReference type="Proteomes" id="UP000812966">
    <property type="component" value="Unassembled WGS sequence"/>
</dbReference>
<feature type="transmembrane region" description="Helical" evidence="8">
    <location>
        <begin position="197"/>
        <end position="219"/>
    </location>
</feature>
<sequence length="570" mass="62493">MDYRRLSSERPPAPSHDDHEQGDDRFGRETTPLSSTISRPSSSIALDGLPVRHTRRDDWSFWLLGAVILLSWNVLICTLPLFQALLPPTSGLRHTLPSYITTVYTLGNFVFLGLAQRGVGKVSQSNRLKKSLYALLFLTVLTPLFLSTLFPTLSPVPFFVLLILLTLSFSLLTSFLQSSSIAIAALHGSKEMLCVMSGQGGVAVLIASVQLYLGIVSVWGGDEGNPTPPDEHLHTSVVAVGEGSGVSNAQLSSGVGLWAISTVPILMCIMVGKRLLHLDSTSATSGSQSRYSSQVGKARAEIHNEVDETLDFEHPGRDTIRTSTHPSRNEGQPTRSGPNAYNDETPLTENDEEDSERQLRFVAEEDEEEHLRHTAAAKGWRGMKGMMWKNRVVYFSVAWVFVVTLAVFPPITTTILSVHDPVPRFLVPSIFLPLHFLVFNLSDYIGRTYLPARPGFLITSHRKLLLASLGRTLFIPLFLLCNTGFRRVPLINSDLVYLFILFCFGASNGYISSLGMILASSPSLNPMIKESEKDISGSLAGFCLTAGLAVGSMASFLVRWIVRGGNPFID</sequence>
<evidence type="ECO:0000256" key="4">
    <source>
        <dbReference type="ARBA" id="ARBA00022692"/>
    </source>
</evidence>
<feature type="compositionally biased region" description="Polar residues" evidence="7">
    <location>
        <begin position="321"/>
        <end position="339"/>
    </location>
</feature>
<proteinExistence type="inferred from homology"/>
<evidence type="ECO:0000256" key="1">
    <source>
        <dbReference type="ARBA" id="ARBA00004141"/>
    </source>
</evidence>
<dbReference type="GO" id="GO:0005886">
    <property type="term" value="C:plasma membrane"/>
    <property type="evidence" value="ECO:0007669"/>
    <property type="project" value="TreeGrafter"/>
</dbReference>
<evidence type="ECO:0000256" key="8">
    <source>
        <dbReference type="SAM" id="Phobius"/>
    </source>
</evidence>
<feature type="transmembrane region" description="Helical" evidence="8">
    <location>
        <begin position="497"/>
        <end position="519"/>
    </location>
</feature>
<feature type="transmembrane region" description="Helical" evidence="8">
    <location>
        <begin position="131"/>
        <end position="150"/>
    </location>
</feature>
<reference evidence="9" key="1">
    <citation type="submission" date="2020-04" db="EMBL/GenBank/DDBJ databases">
        <title>Analysis of mating type loci in Filobasidium floriforme.</title>
        <authorList>
            <person name="Nowrousian M."/>
        </authorList>
    </citation>
    <scope>NUCLEOTIDE SEQUENCE</scope>
    <source>
        <strain evidence="9">CBS 6242</strain>
    </source>
</reference>
<evidence type="ECO:0000256" key="3">
    <source>
        <dbReference type="ARBA" id="ARBA00022448"/>
    </source>
</evidence>
<protein>
    <submittedName>
        <fullName evidence="9">Uncharacterized protein</fullName>
    </submittedName>
</protein>
<feature type="compositionally biased region" description="Basic and acidic residues" evidence="7">
    <location>
        <begin position="306"/>
        <end position="320"/>
    </location>
</feature>
<comment type="caution">
    <text evidence="9">The sequence shown here is derived from an EMBL/GenBank/DDBJ whole genome shotgun (WGS) entry which is preliminary data.</text>
</comment>
<name>A0A8K0NT98_9TREE</name>
<evidence type="ECO:0000313" key="9">
    <source>
        <dbReference type="EMBL" id="KAG7544324.1"/>
    </source>
</evidence>
<dbReference type="Pfam" id="PF01733">
    <property type="entry name" value="Nucleoside_tran"/>
    <property type="match status" value="1"/>
</dbReference>
<gene>
    <name evidence="9" type="ORF">FFLO_03285</name>
</gene>
<dbReference type="GO" id="GO:0034257">
    <property type="term" value="F:nicotinamide riboside transmembrane transporter activity"/>
    <property type="evidence" value="ECO:0007669"/>
    <property type="project" value="TreeGrafter"/>
</dbReference>
<feature type="transmembrane region" description="Helical" evidence="8">
    <location>
        <begin position="392"/>
        <end position="413"/>
    </location>
</feature>
<dbReference type="InterPro" id="IPR036259">
    <property type="entry name" value="MFS_trans_sf"/>
</dbReference>
<feature type="transmembrane region" description="Helical" evidence="8">
    <location>
        <begin position="539"/>
        <end position="562"/>
    </location>
</feature>
<feature type="region of interest" description="Disordered" evidence="7">
    <location>
        <begin position="1"/>
        <end position="40"/>
    </location>
</feature>
<evidence type="ECO:0000256" key="6">
    <source>
        <dbReference type="ARBA" id="ARBA00023136"/>
    </source>
</evidence>
<keyword evidence="5 8" id="KW-1133">Transmembrane helix</keyword>
<feature type="transmembrane region" description="Helical" evidence="8">
    <location>
        <begin position="464"/>
        <end position="485"/>
    </location>
</feature>
<evidence type="ECO:0000313" key="10">
    <source>
        <dbReference type="Proteomes" id="UP000812966"/>
    </source>
</evidence>
<keyword evidence="10" id="KW-1185">Reference proteome</keyword>
<keyword evidence="4 8" id="KW-0812">Transmembrane</keyword>
<dbReference type="GO" id="GO:0000329">
    <property type="term" value="C:fungal-type vacuole membrane"/>
    <property type="evidence" value="ECO:0007669"/>
    <property type="project" value="TreeGrafter"/>
</dbReference>
<feature type="transmembrane region" description="Helical" evidence="8">
    <location>
        <begin position="425"/>
        <end position="443"/>
    </location>
</feature>
<dbReference type="PRINTS" id="PR01130">
    <property type="entry name" value="DERENTRNSPRT"/>
</dbReference>
<dbReference type="OrthoDB" id="10261753at2759"/>
<comment type="similarity">
    <text evidence="2">Belongs to the SLC29A/ENT transporter (TC 2.A.57) family.</text>
</comment>
<evidence type="ECO:0000256" key="5">
    <source>
        <dbReference type="ARBA" id="ARBA00022989"/>
    </source>
</evidence>
<evidence type="ECO:0000256" key="2">
    <source>
        <dbReference type="ARBA" id="ARBA00007965"/>
    </source>
</evidence>
<feature type="transmembrane region" description="Helical" evidence="8">
    <location>
        <begin position="98"/>
        <end position="119"/>
    </location>
</feature>
<dbReference type="SUPFAM" id="SSF103473">
    <property type="entry name" value="MFS general substrate transporter"/>
    <property type="match status" value="2"/>
</dbReference>
<feature type="region of interest" description="Disordered" evidence="7">
    <location>
        <begin position="306"/>
        <end position="357"/>
    </location>
</feature>
<feature type="transmembrane region" description="Helical" evidence="8">
    <location>
        <begin position="255"/>
        <end position="272"/>
    </location>
</feature>
<comment type="subcellular location">
    <subcellularLocation>
        <location evidence="1">Membrane</location>
        <topology evidence="1">Multi-pass membrane protein</topology>
    </subcellularLocation>
</comment>
<dbReference type="PANTHER" id="PTHR10332:SF88">
    <property type="entry name" value="EQUILIBRATIVE NUCLEOSIDE TRANSPORTER 1, ISOFORM A"/>
    <property type="match status" value="1"/>
</dbReference>
<keyword evidence="3" id="KW-0813">Transport</keyword>
<dbReference type="EMBL" id="JABELV010000059">
    <property type="protein sequence ID" value="KAG7544324.1"/>
    <property type="molecule type" value="Genomic_DNA"/>
</dbReference>
<dbReference type="PANTHER" id="PTHR10332">
    <property type="entry name" value="EQUILIBRATIVE NUCLEOSIDE TRANSPORTER"/>
    <property type="match status" value="1"/>
</dbReference>
<keyword evidence="6 8" id="KW-0472">Membrane</keyword>
<feature type="compositionally biased region" description="Low complexity" evidence="7">
    <location>
        <begin position="30"/>
        <end position="40"/>
    </location>
</feature>
<feature type="transmembrane region" description="Helical" evidence="8">
    <location>
        <begin position="156"/>
        <end position="176"/>
    </location>
</feature>
<dbReference type="GO" id="GO:0015205">
    <property type="term" value="F:nucleobase transmembrane transporter activity"/>
    <property type="evidence" value="ECO:0007669"/>
    <property type="project" value="TreeGrafter"/>
</dbReference>
<feature type="compositionally biased region" description="Basic and acidic residues" evidence="7">
    <location>
        <begin position="15"/>
        <end position="28"/>
    </location>
</feature>
<feature type="transmembrane region" description="Helical" evidence="8">
    <location>
        <begin position="61"/>
        <end position="86"/>
    </location>
</feature>
<dbReference type="AlphaFoldDB" id="A0A8K0NT98"/>